<dbReference type="Gene3D" id="1.10.10.1330">
    <property type="entry name" value="RNA polymerase sigma-54 factor, core-binding domain"/>
    <property type="match status" value="1"/>
</dbReference>
<dbReference type="PIRSF" id="PIRSF000774">
    <property type="entry name" value="RpoN"/>
    <property type="match status" value="1"/>
</dbReference>
<dbReference type="GO" id="GO:0003677">
    <property type="term" value="F:DNA binding"/>
    <property type="evidence" value="ECO:0007669"/>
    <property type="project" value="UniProtKB-KW"/>
</dbReference>
<evidence type="ECO:0000313" key="11">
    <source>
        <dbReference type="EMBL" id="TCL61553.1"/>
    </source>
</evidence>
<accession>A0A4R1R7F7</accession>
<keyword evidence="8" id="KW-0804">Transcription</keyword>
<keyword evidence="4" id="KW-0548">Nucleotidyltransferase</keyword>
<evidence type="ECO:0000259" key="9">
    <source>
        <dbReference type="Pfam" id="PF04552"/>
    </source>
</evidence>
<keyword evidence="6" id="KW-0731">Sigma factor</keyword>
<evidence type="ECO:0000259" key="10">
    <source>
        <dbReference type="Pfam" id="PF04963"/>
    </source>
</evidence>
<comment type="caution">
    <text evidence="11">The sequence shown here is derived from an EMBL/GenBank/DDBJ whole genome shotgun (WGS) entry which is preliminary data.</text>
</comment>
<dbReference type="GO" id="GO:0016779">
    <property type="term" value="F:nucleotidyltransferase activity"/>
    <property type="evidence" value="ECO:0007669"/>
    <property type="project" value="UniProtKB-KW"/>
</dbReference>
<dbReference type="PANTHER" id="PTHR32248">
    <property type="entry name" value="RNA POLYMERASE SIGMA-54 FACTOR"/>
    <property type="match status" value="1"/>
</dbReference>
<dbReference type="OrthoDB" id="9814402at2"/>
<proteinExistence type="inferred from homology"/>
<dbReference type="InterPro" id="IPR007634">
    <property type="entry name" value="RNA_pol_sigma_54_DNA-bd"/>
</dbReference>
<evidence type="ECO:0000256" key="7">
    <source>
        <dbReference type="ARBA" id="ARBA00023125"/>
    </source>
</evidence>
<dbReference type="RefSeq" id="WP_058964025.1">
    <property type="nucleotide sequence ID" value="NZ_CABKVM010000016.1"/>
</dbReference>
<keyword evidence="3" id="KW-0808">Transferase</keyword>
<dbReference type="EMBL" id="SLUM01000001">
    <property type="protein sequence ID" value="TCL61553.1"/>
    <property type="molecule type" value="Genomic_DNA"/>
</dbReference>
<feature type="domain" description="RNA polymerase sigma factor 54 DNA-binding" evidence="9">
    <location>
        <begin position="311"/>
        <end position="467"/>
    </location>
</feature>
<reference evidence="11 12" key="1">
    <citation type="submission" date="2019-03" db="EMBL/GenBank/DDBJ databases">
        <title>Genomic Encyclopedia of Type Strains, Phase IV (KMG-IV): sequencing the most valuable type-strain genomes for metagenomic binning, comparative biology and taxonomic classification.</title>
        <authorList>
            <person name="Goeker M."/>
        </authorList>
    </citation>
    <scope>NUCLEOTIDE SEQUENCE [LARGE SCALE GENOMIC DNA]</scope>
    <source>
        <strain evidence="11 12">DSM 100451</strain>
    </source>
</reference>
<evidence type="ECO:0000256" key="4">
    <source>
        <dbReference type="ARBA" id="ARBA00022695"/>
    </source>
</evidence>
<dbReference type="STRING" id="1650663.GCA_001486665_01600"/>
<sequence length="469" mass="52200">MELMQRQEQKQILSQSQRQSLEILQMPVLELQEYLQDRALENPLLELELPQELHLPDPAEHAAEETGGEADRWEATGSESAAVWDLPAGEMAGDWNRGGDGEWDRMATLADPADRGESLAQALHEQLLRMPGLTDGLRRLADYLADCLNENGFLEFALEDLAAEQGVSMFEMEQALYLLQSLQPTGVAARTLPECLVLQLAQTKDFNEHTVRLVREGLELLARNNMTAIARLLECTPAQAQAAAKAVRALNPRPAQGYGTGPLAYQIPEAVFRRENGQLVIELERRLAPRLQLNEQNCALLQQSGTPEAKTYLKERRAEAQQLLRAVNERESTLVRLLRQLAQDQQDFFLRGGPLKPMTLTQMAQSLGLSLSTVSRAVQGKTLQFEGKSLPLKRFFSAGVPVEGGQVSSESIKRQLLRFVQAEDPAKPLSDEALRAALEAVNLPVARRTVAKYREELGIPSSSARRRMD</sequence>
<dbReference type="Proteomes" id="UP000295184">
    <property type="component" value="Unassembled WGS sequence"/>
</dbReference>
<dbReference type="GO" id="GO:0001216">
    <property type="term" value="F:DNA-binding transcription activator activity"/>
    <property type="evidence" value="ECO:0007669"/>
    <property type="project" value="InterPro"/>
</dbReference>
<dbReference type="GO" id="GO:0006352">
    <property type="term" value="P:DNA-templated transcription initiation"/>
    <property type="evidence" value="ECO:0007669"/>
    <property type="project" value="InterPro"/>
</dbReference>
<evidence type="ECO:0000256" key="8">
    <source>
        <dbReference type="ARBA" id="ARBA00023163"/>
    </source>
</evidence>
<dbReference type="PROSITE" id="PS00718">
    <property type="entry name" value="SIGMA54_2"/>
    <property type="match status" value="1"/>
</dbReference>
<dbReference type="InterPro" id="IPR000394">
    <property type="entry name" value="RNA_pol_sigma_54"/>
</dbReference>
<dbReference type="InterPro" id="IPR007046">
    <property type="entry name" value="RNA_pol_sigma_54_core-bd"/>
</dbReference>
<dbReference type="Pfam" id="PF00309">
    <property type="entry name" value="Sigma54_AID"/>
    <property type="match status" value="1"/>
</dbReference>
<dbReference type="GO" id="GO:0000428">
    <property type="term" value="C:DNA-directed RNA polymerase complex"/>
    <property type="evidence" value="ECO:0007669"/>
    <property type="project" value="UniProtKB-KW"/>
</dbReference>
<keyword evidence="7" id="KW-0238">DNA-binding</keyword>
<dbReference type="Pfam" id="PF04963">
    <property type="entry name" value="Sigma54_CBD"/>
    <property type="match status" value="1"/>
</dbReference>
<protein>
    <submittedName>
        <fullName evidence="11">RNA polymerase RpoN-/SigL-like sigma 54 subunit</fullName>
    </submittedName>
</protein>
<evidence type="ECO:0000256" key="6">
    <source>
        <dbReference type="ARBA" id="ARBA00023082"/>
    </source>
</evidence>
<evidence type="ECO:0000256" key="3">
    <source>
        <dbReference type="ARBA" id="ARBA00022679"/>
    </source>
</evidence>
<dbReference type="NCBIfam" id="TIGR02395">
    <property type="entry name" value="rpoN_sigma"/>
    <property type="match status" value="1"/>
</dbReference>
<keyword evidence="2" id="KW-0240">DNA-directed RNA polymerase</keyword>
<evidence type="ECO:0000256" key="5">
    <source>
        <dbReference type="ARBA" id="ARBA00023015"/>
    </source>
</evidence>
<dbReference type="AlphaFoldDB" id="A0A4R1R7F7"/>
<keyword evidence="5" id="KW-0805">Transcription regulation</keyword>
<dbReference type="PROSITE" id="PS00717">
    <property type="entry name" value="SIGMA54_1"/>
    <property type="match status" value="1"/>
</dbReference>
<organism evidence="11 12">
    <name type="scientific">Allofournierella massiliensis</name>
    <dbReference type="NCBI Taxonomy" id="1650663"/>
    <lineage>
        <taxon>Bacteria</taxon>
        <taxon>Bacillati</taxon>
        <taxon>Bacillota</taxon>
        <taxon>Clostridia</taxon>
        <taxon>Eubacteriales</taxon>
        <taxon>Oscillospiraceae</taxon>
        <taxon>Allofournierella</taxon>
    </lineage>
</organism>
<dbReference type="GO" id="GO:0016987">
    <property type="term" value="F:sigma factor activity"/>
    <property type="evidence" value="ECO:0007669"/>
    <property type="project" value="UniProtKB-KW"/>
</dbReference>
<dbReference type="PROSITE" id="PS50044">
    <property type="entry name" value="SIGMA54_3"/>
    <property type="match status" value="1"/>
</dbReference>
<feature type="domain" description="RNA polymerase sigma factor 54 core-binding" evidence="10">
    <location>
        <begin position="114"/>
        <end position="296"/>
    </location>
</feature>
<dbReference type="PANTHER" id="PTHR32248:SF4">
    <property type="entry name" value="RNA POLYMERASE SIGMA-54 FACTOR"/>
    <property type="match status" value="1"/>
</dbReference>
<dbReference type="InterPro" id="IPR038709">
    <property type="entry name" value="RpoN_core-bd_sf"/>
</dbReference>
<evidence type="ECO:0000256" key="1">
    <source>
        <dbReference type="ARBA" id="ARBA00008798"/>
    </source>
</evidence>
<evidence type="ECO:0000313" key="12">
    <source>
        <dbReference type="Proteomes" id="UP000295184"/>
    </source>
</evidence>
<dbReference type="Pfam" id="PF04552">
    <property type="entry name" value="Sigma54_DBD"/>
    <property type="match status" value="1"/>
</dbReference>
<name>A0A4R1R7F7_9FIRM</name>
<dbReference type="Gene3D" id="1.10.10.60">
    <property type="entry name" value="Homeodomain-like"/>
    <property type="match status" value="1"/>
</dbReference>
<dbReference type="PRINTS" id="PR00045">
    <property type="entry name" value="SIGMA54FCT"/>
</dbReference>
<gene>
    <name evidence="11" type="ORF">EDD77_1013</name>
</gene>
<evidence type="ECO:0000256" key="2">
    <source>
        <dbReference type="ARBA" id="ARBA00022478"/>
    </source>
</evidence>
<comment type="similarity">
    <text evidence="1">Belongs to the sigma-54 factor family.</text>
</comment>